<keyword evidence="1" id="KW-1133">Transmembrane helix</keyword>
<accession>A0AAU8PRF3</accession>
<dbReference type="EMBL" id="CP003540">
    <property type="protein sequence ID" value="AFK16874.1"/>
    <property type="molecule type" value="Genomic_DNA"/>
</dbReference>
<sequence>MTLAYRPQTMVNSRMDRAQIVPASEVWDIDANYDNSVETSVRTLSLVEKAGYCESSHKTRWSSLSTLTPGWKEHLSNALAGAAFGLCLLLGIIVAGEIDGNSSEVLPQEVPGSAMLQAGVTSQR</sequence>
<protein>
    <submittedName>
        <fullName evidence="2">Cell wall hydrolase</fullName>
    </submittedName>
</protein>
<feature type="transmembrane region" description="Helical" evidence="1">
    <location>
        <begin position="78"/>
        <end position="96"/>
    </location>
</feature>
<evidence type="ECO:0000256" key="1">
    <source>
        <dbReference type="SAM" id="Phobius"/>
    </source>
</evidence>
<dbReference type="KEGG" id="coe:CP258_06375"/>
<evidence type="ECO:0000313" key="2">
    <source>
        <dbReference type="EMBL" id="AFK16874.1"/>
    </source>
</evidence>
<dbReference type="RefSeq" id="WP_014523388.1">
    <property type="nucleotide sequence ID" value="NC_017945.3"/>
</dbReference>
<dbReference type="Proteomes" id="UP000006465">
    <property type="component" value="Chromosome"/>
</dbReference>
<dbReference type="GO" id="GO:0016787">
    <property type="term" value="F:hydrolase activity"/>
    <property type="evidence" value="ECO:0007669"/>
    <property type="project" value="UniProtKB-KW"/>
</dbReference>
<keyword evidence="1" id="KW-0472">Membrane</keyword>
<evidence type="ECO:0000313" key="3">
    <source>
        <dbReference type="Proteomes" id="UP000006465"/>
    </source>
</evidence>
<keyword evidence="1" id="KW-0812">Transmembrane</keyword>
<reference evidence="2 3" key="1">
    <citation type="journal article" date="2013" name="J. Biotechnol.">
        <title>Genome sequence of Corynebacterium pseudotuberculosis biovar equi strain 258 and prediction of antigenic targets to improve biotechnological vaccine production.</title>
        <authorList>
            <person name="Soares S.C."/>
            <person name="Trost E."/>
            <person name="Ramos R.T."/>
            <person name="Carneiro A.R."/>
            <person name="Santos A.R."/>
            <person name="Pinto A.C."/>
            <person name="Barbosa E."/>
            <person name="Aburjaile F."/>
            <person name="Ali A."/>
            <person name="Diniz C.A."/>
            <person name="Hassan S.S."/>
            <person name="Fiaux K."/>
            <person name="Guimaraes L.C."/>
            <person name="Bakhtiar S.M."/>
            <person name="Pereira U."/>
            <person name="Almeida S.S."/>
            <person name="Abreu V.A."/>
            <person name="Rocha F.S."/>
            <person name="Dorella F.A."/>
            <person name="Miyoshi A."/>
            <person name="Silva A."/>
            <person name="Azevedo V."/>
            <person name="Tauch A."/>
        </authorList>
    </citation>
    <scope>NUCLEOTIDE SEQUENCE [LARGE SCALE GENOMIC DNA]</scope>
    <source>
        <strain evidence="2 3">258</strain>
    </source>
</reference>
<dbReference type="AlphaFoldDB" id="A0AAU8PRF3"/>
<gene>
    <name evidence="2" type="ORF">CP258_06375</name>
</gene>
<keyword evidence="2" id="KW-0378">Hydrolase</keyword>
<proteinExistence type="predicted"/>
<organism evidence="2 3">
    <name type="scientific">Corynebacterium pseudotuberculosis 258</name>
    <dbReference type="NCBI Taxonomy" id="1168865"/>
    <lineage>
        <taxon>Bacteria</taxon>
        <taxon>Bacillati</taxon>
        <taxon>Actinomycetota</taxon>
        <taxon>Actinomycetes</taxon>
        <taxon>Mycobacteriales</taxon>
        <taxon>Corynebacteriaceae</taxon>
        <taxon>Corynebacterium</taxon>
    </lineage>
</organism>
<name>A0AAU8PRF3_CORPS</name>